<dbReference type="Proteomes" id="UP000789901">
    <property type="component" value="Unassembled WGS sequence"/>
</dbReference>
<comment type="caution">
    <text evidence="1">The sequence shown here is derived from an EMBL/GenBank/DDBJ whole genome shotgun (WGS) entry which is preliminary data.</text>
</comment>
<proteinExistence type="predicted"/>
<evidence type="ECO:0000313" key="2">
    <source>
        <dbReference type="Proteomes" id="UP000789901"/>
    </source>
</evidence>
<sequence length="78" mass="8976">KETIKKIKSQIVKEEYQGIVTKVLETNQIPKEIVTEKIIEKRIIVQKESTNQEVINKEKVSSTKRLALTNTAEAADYF</sequence>
<name>A0ABN7X4F2_GIGMA</name>
<organism evidence="1 2">
    <name type="scientific">Gigaspora margarita</name>
    <dbReference type="NCBI Taxonomy" id="4874"/>
    <lineage>
        <taxon>Eukaryota</taxon>
        <taxon>Fungi</taxon>
        <taxon>Fungi incertae sedis</taxon>
        <taxon>Mucoromycota</taxon>
        <taxon>Glomeromycotina</taxon>
        <taxon>Glomeromycetes</taxon>
        <taxon>Diversisporales</taxon>
        <taxon>Gigasporaceae</taxon>
        <taxon>Gigaspora</taxon>
    </lineage>
</organism>
<evidence type="ECO:0000313" key="1">
    <source>
        <dbReference type="EMBL" id="CAG8847414.1"/>
    </source>
</evidence>
<accession>A0ABN7X4F2</accession>
<keyword evidence="2" id="KW-1185">Reference proteome</keyword>
<dbReference type="EMBL" id="CAJVQB010087511">
    <property type="protein sequence ID" value="CAG8847414.1"/>
    <property type="molecule type" value="Genomic_DNA"/>
</dbReference>
<feature type="non-terminal residue" evidence="1">
    <location>
        <position position="1"/>
    </location>
</feature>
<gene>
    <name evidence="1" type="ORF">GMARGA_LOCUS38658</name>
</gene>
<protein>
    <submittedName>
        <fullName evidence="1">8367_t:CDS:1</fullName>
    </submittedName>
</protein>
<feature type="non-terminal residue" evidence="1">
    <location>
        <position position="78"/>
    </location>
</feature>
<reference evidence="1 2" key="1">
    <citation type="submission" date="2021-06" db="EMBL/GenBank/DDBJ databases">
        <authorList>
            <person name="Kallberg Y."/>
            <person name="Tangrot J."/>
            <person name="Rosling A."/>
        </authorList>
    </citation>
    <scope>NUCLEOTIDE SEQUENCE [LARGE SCALE GENOMIC DNA]</scope>
    <source>
        <strain evidence="1 2">120-4 pot B 10/14</strain>
    </source>
</reference>